<keyword evidence="3" id="KW-1185">Reference proteome</keyword>
<reference evidence="2 3" key="1">
    <citation type="submission" date="2020-02" db="EMBL/GenBank/DDBJ databases">
        <title>Acidophilic actinobacteria isolated from forest soil.</title>
        <authorList>
            <person name="Golinska P."/>
        </authorList>
    </citation>
    <scope>NUCLEOTIDE SEQUENCE [LARGE SCALE GENOMIC DNA]</scope>
    <source>
        <strain evidence="2 3">NL8</strain>
    </source>
</reference>
<accession>A0ABS5KJF4</accession>
<sequence length="417" mass="43816">MVTEQDLREALADVVEDPAADALTLGLSDRALAEAGTGTYWRRAMTGKRGKLVPGIAIGSAFVVAAAVGVAALGGGSGGGSTISTVVVPNTSADPVGQSALTEFGAECFNGHGPKLALSYVWDPATRQYRAVPGDVSTSFQASPDGKQALVQKGLSQMSQSWAAGDWSAAVAGQLTPHPIADAFGMLWTTDGKEVVTQLAWDSAGKSQAIVVKNKTADFYDPASGRRLASVPIPPQVLAMAASRQWSVQQWQGDHDSVLFPLLRSDGKQLVFLNAQGATVRTLTFEDGLPATMLNQSEAAEVAAISPDGRYLAEFDNGQVATFDLNAGGKRIGIMGGWMSSYNGWTGDNQIVTATDESRSTGSQKAPGHSPLYRVLSPELKVMQETRFVLPSDPNGNCSTWPTTWAPKAQFPGAFVP</sequence>
<protein>
    <recommendedName>
        <fullName evidence="4">WD40 repeat domain-containing protein</fullName>
    </recommendedName>
</protein>
<organism evidence="2 3">
    <name type="scientific">Catenulispora pinistramenti</name>
    <dbReference type="NCBI Taxonomy" id="2705254"/>
    <lineage>
        <taxon>Bacteria</taxon>
        <taxon>Bacillati</taxon>
        <taxon>Actinomycetota</taxon>
        <taxon>Actinomycetes</taxon>
        <taxon>Catenulisporales</taxon>
        <taxon>Catenulisporaceae</taxon>
        <taxon>Catenulispora</taxon>
    </lineage>
</organism>
<keyword evidence="1" id="KW-0472">Membrane</keyword>
<dbReference type="Proteomes" id="UP000730482">
    <property type="component" value="Unassembled WGS sequence"/>
</dbReference>
<dbReference type="EMBL" id="JAAFYZ010000011">
    <property type="protein sequence ID" value="MBS2546283.1"/>
    <property type="molecule type" value="Genomic_DNA"/>
</dbReference>
<dbReference type="InterPro" id="IPR011044">
    <property type="entry name" value="Quino_amine_DH_bsu"/>
</dbReference>
<evidence type="ECO:0000313" key="2">
    <source>
        <dbReference type="EMBL" id="MBS2546283.1"/>
    </source>
</evidence>
<keyword evidence="1" id="KW-0812">Transmembrane</keyword>
<feature type="transmembrane region" description="Helical" evidence="1">
    <location>
        <begin position="52"/>
        <end position="74"/>
    </location>
</feature>
<dbReference type="SUPFAM" id="SSF50969">
    <property type="entry name" value="YVTN repeat-like/Quinoprotein amine dehydrogenase"/>
    <property type="match status" value="1"/>
</dbReference>
<evidence type="ECO:0000256" key="1">
    <source>
        <dbReference type="SAM" id="Phobius"/>
    </source>
</evidence>
<name>A0ABS5KJF4_9ACTN</name>
<evidence type="ECO:0008006" key="4">
    <source>
        <dbReference type="Google" id="ProtNLM"/>
    </source>
</evidence>
<evidence type="ECO:0000313" key="3">
    <source>
        <dbReference type="Proteomes" id="UP000730482"/>
    </source>
</evidence>
<keyword evidence="1" id="KW-1133">Transmembrane helix</keyword>
<dbReference type="RefSeq" id="WP_212007934.1">
    <property type="nucleotide sequence ID" value="NZ_JAAFYZ010000011.1"/>
</dbReference>
<dbReference type="InterPro" id="IPR015943">
    <property type="entry name" value="WD40/YVTN_repeat-like_dom_sf"/>
</dbReference>
<proteinExistence type="predicted"/>
<comment type="caution">
    <text evidence="2">The sequence shown here is derived from an EMBL/GenBank/DDBJ whole genome shotgun (WGS) entry which is preliminary data.</text>
</comment>
<gene>
    <name evidence="2" type="ORF">KGQ19_05335</name>
</gene>
<dbReference type="Gene3D" id="2.130.10.10">
    <property type="entry name" value="YVTN repeat-like/Quinoprotein amine dehydrogenase"/>
    <property type="match status" value="1"/>
</dbReference>